<dbReference type="CDD" id="cd00093">
    <property type="entry name" value="HTH_XRE"/>
    <property type="match status" value="1"/>
</dbReference>
<organism evidence="3 4">
    <name type="scientific">Alteribacillus persepolensis</name>
    <dbReference type="NCBI Taxonomy" id="568899"/>
    <lineage>
        <taxon>Bacteria</taxon>
        <taxon>Bacillati</taxon>
        <taxon>Bacillota</taxon>
        <taxon>Bacilli</taxon>
        <taxon>Bacillales</taxon>
        <taxon>Bacillaceae</taxon>
        <taxon>Alteribacillus</taxon>
    </lineage>
</organism>
<dbReference type="PROSITE" id="PS50943">
    <property type="entry name" value="HTH_CROC1"/>
    <property type="match status" value="1"/>
</dbReference>
<name>A0A1G8I628_9BACI</name>
<dbReference type="Gene3D" id="1.10.260.40">
    <property type="entry name" value="lambda repressor-like DNA-binding domains"/>
    <property type="match status" value="1"/>
</dbReference>
<dbReference type="PANTHER" id="PTHR46797">
    <property type="entry name" value="HTH-TYPE TRANSCRIPTIONAL REGULATOR"/>
    <property type="match status" value="1"/>
</dbReference>
<evidence type="ECO:0000313" key="3">
    <source>
        <dbReference type="EMBL" id="SDI14211.1"/>
    </source>
</evidence>
<keyword evidence="4" id="KW-1185">Reference proteome</keyword>
<dbReference type="InterPro" id="IPR001387">
    <property type="entry name" value="Cro/C1-type_HTH"/>
</dbReference>
<proteinExistence type="predicted"/>
<evidence type="ECO:0000259" key="2">
    <source>
        <dbReference type="PROSITE" id="PS50943"/>
    </source>
</evidence>
<dbReference type="Pfam" id="PF01381">
    <property type="entry name" value="HTH_3"/>
    <property type="match status" value="1"/>
</dbReference>
<accession>A0A1G8I628</accession>
<feature type="domain" description="HTH cro/C1-type" evidence="2">
    <location>
        <begin position="12"/>
        <end position="66"/>
    </location>
</feature>
<protein>
    <submittedName>
        <fullName evidence="3">Helix-turn-helix</fullName>
    </submittedName>
</protein>
<dbReference type="InterPro" id="IPR010982">
    <property type="entry name" value="Lambda_DNA-bd_dom_sf"/>
</dbReference>
<keyword evidence="1" id="KW-0238">DNA-binding</keyword>
<dbReference type="PANTHER" id="PTHR46797:SF1">
    <property type="entry name" value="METHYLPHOSPHONATE SYNTHASE"/>
    <property type="match status" value="1"/>
</dbReference>
<dbReference type="SUPFAM" id="SSF47413">
    <property type="entry name" value="lambda repressor-like DNA-binding domains"/>
    <property type="match status" value="1"/>
</dbReference>
<dbReference type="RefSeq" id="WP_175487528.1">
    <property type="nucleotide sequence ID" value="NZ_FNDK01000023.1"/>
</dbReference>
<dbReference type="STRING" id="568899.SAMN05192534_1232"/>
<dbReference type="GO" id="GO:0005829">
    <property type="term" value="C:cytosol"/>
    <property type="evidence" value="ECO:0007669"/>
    <property type="project" value="TreeGrafter"/>
</dbReference>
<evidence type="ECO:0000256" key="1">
    <source>
        <dbReference type="ARBA" id="ARBA00023125"/>
    </source>
</evidence>
<dbReference type="GO" id="GO:0003700">
    <property type="term" value="F:DNA-binding transcription factor activity"/>
    <property type="evidence" value="ECO:0007669"/>
    <property type="project" value="TreeGrafter"/>
</dbReference>
<dbReference type="EMBL" id="FNDK01000023">
    <property type="protein sequence ID" value="SDI14211.1"/>
    <property type="molecule type" value="Genomic_DNA"/>
</dbReference>
<gene>
    <name evidence="3" type="ORF">SAMN05192534_1232</name>
</gene>
<dbReference type="SMART" id="SM00530">
    <property type="entry name" value="HTH_XRE"/>
    <property type="match status" value="1"/>
</dbReference>
<dbReference type="GO" id="GO:0003677">
    <property type="term" value="F:DNA binding"/>
    <property type="evidence" value="ECO:0007669"/>
    <property type="project" value="UniProtKB-KW"/>
</dbReference>
<dbReference type="InterPro" id="IPR050807">
    <property type="entry name" value="TransReg_Diox_bact_type"/>
</dbReference>
<dbReference type="Proteomes" id="UP000199163">
    <property type="component" value="Unassembled WGS sequence"/>
</dbReference>
<dbReference type="AlphaFoldDB" id="A0A1G8I628"/>
<evidence type="ECO:0000313" key="4">
    <source>
        <dbReference type="Proteomes" id="UP000199163"/>
    </source>
</evidence>
<sequence length="115" mass="13696">MDDINKAIGKRINYYRKQKRMTQEELAEKADLSKSYVSQMEAGKKNITTKTIYEIAQALRINPRFLFEKTDEIQISEDEKALVHYYQEWQKEGMTAEDVKRLVELAKQIRDFRSE</sequence>
<reference evidence="3 4" key="1">
    <citation type="submission" date="2016-10" db="EMBL/GenBank/DDBJ databases">
        <authorList>
            <person name="de Groot N.N."/>
        </authorList>
    </citation>
    <scope>NUCLEOTIDE SEQUENCE [LARGE SCALE GENOMIC DNA]</scope>
    <source>
        <strain evidence="3 4">DSM 21632</strain>
    </source>
</reference>